<dbReference type="EMBL" id="JBFWIC010000017">
    <property type="protein sequence ID" value="MEZ0475469.1"/>
    <property type="molecule type" value="Genomic_DNA"/>
</dbReference>
<dbReference type="PANTHER" id="PTHR43317">
    <property type="entry name" value="THERMOSPERMINE SYNTHASE ACAULIS5"/>
    <property type="match status" value="1"/>
</dbReference>
<dbReference type="Gene3D" id="3.40.50.150">
    <property type="entry name" value="Vaccinia Virus protein VP39"/>
    <property type="match status" value="1"/>
</dbReference>
<evidence type="ECO:0000313" key="7">
    <source>
        <dbReference type="Proteomes" id="UP001566331"/>
    </source>
</evidence>
<keyword evidence="7" id="KW-1185">Reference proteome</keyword>
<sequence length="268" mass="29842">MSGWRAWLDALLSRLSRPVARDASGRRLRKPFVHRYGRYTSLQFTRRQTQSRMLSAEPDVLLIDYTRTMMGALLWQPRPRAIGLIGLGGGSQVKFCHRHLPQARIEVVENNPHVIALRREFGIPDDDGRLQVVLDDGARFLRARRGRFDLLLVDGYDETGIPAALSTQQFYDDCRGALAPAGVVAVNLFCADAERHFEPLRHAFGADRALMVGEAKMSNRVAFAWAGESAAAIADPQHALEPLPAEARRQLAPVFERVAQAIQARAAP</sequence>
<evidence type="ECO:0000256" key="3">
    <source>
        <dbReference type="ARBA" id="ARBA00023115"/>
    </source>
</evidence>
<dbReference type="Proteomes" id="UP001566331">
    <property type="component" value="Unassembled WGS sequence"/>
</dbReference>
<organism evidence="6 7">
    <name type="scientific">Luteimonas salinilitoris</name>
    <dbReference type="NCBI Taxonomy" id="3237697"/>
    <lineage>
        <taxon>Bacteria</taxon>
        <taxon>Pseudomonadati</taxon>
        <taxon>Pseudomonadota</taxon>
        <taxon>Gammaproteobacteria</taxon>
        <taxon>Lysobacterales</taxon>
        <taxon>Lysobacteraceae</taxon>
        <taxon>Luteimonas</taxon>
    </lineage>
</organism>
<dbReference type="Pfam" id="PF01564">
    <property type="entry name" value="Spermine_synth"/>
    <property type="match status" value="1"/>
</dbReference>
<dbReference type="GO" id="GO:0016740">
    <property type="term" value="F:transferase activity"/>
    <property type="evidence" value="ECO:0007669"/>
    <property type="project" value="UniProtKB-KW"/>
</dbReference>
<dbReference type="InterPro" id="IPR029063">
    <property type="entry name" value="SAM-dependent_MTases_sf"/>
</dbReference>
<accession>A0ABV4HRW4</accession>
<reference evidence="6 7" key="1">
    <citation type="submission" date="2024-07" db="EMBL/GenBank/DDBJ databases">
        <title>Luteimonas salilacus sp. nov., isolated from the shore soil of Salt Lake in Tibet of China.</title>
        <authorList>
            <person name="Zhang X."/>
            <person name="Li A."/>
        </authorList>
    </citation>
    <scope>NUCLEOTIDE SEQUENCE [LARGE SCALE GENOMIC DNA]</scope>
    <source>
        <strain evidence="6 7">B3-2-R+30</strain>
    </source>
</reference>
<feature type="active site" description="Proton acceptor" evidence="4">
    <location>
        <position position="154"/>
    </location>
</feature>
<gene>
    <name evidence="6" type="ORF">AB6713_12725</name>
</gene>
<dbReference type="InterPro" id="IPR030374">
    <property type="entry name" value="PABS"/>
</dbReference>
<proteinExistence type="inferred from homology"/>
<evidence type="ECO:0000256" key="2">
    <source>
        <dbReference type="ARBA" id="ARBA00022679"/>
    </source>
</evidence>
<evidence type="ECO:0000256" key="4">
    <source>
        <dbReference type="PROSITE-ProRule" id="PRU00354"/>
    </source>
</evidence>
<dbReference type="RefSeq" id="WP_370562512.1">
    <property type="nucleotide sequence ID" value="NZ_JBFWIB010000002.1"/>
</dbReference>
<keyword evidence="3 4" id="KW-0620">Polyamine biosynthesis</keyword>
<protein>
    <submittedName>
        <fullName evidence="6">Transferase</fullName>
    </submittedName>
</protein>
<dbReference type="PROSITE" id="PS51006">
    <property type="entry name" value="PABS_2"/>
    <property type="match status" value="1"/>
</dbReference>
<name>A0ABV4HRW4_9GAMM</name>
<evidence type="ECO:0000256" key="1">
    <source>
        <dbReference type="ARBA" id="ARBA00007867"/>
    </source>
</evidence>
<feature type="domain" description="PABS" evidence="5">
    <location>
        <begin position="2"/>
        <end position="236"/>
    </location>
</feature>
<evidence type="ECO:0000259" key="5">
    <source>
        <dbReference type="PROSITE" id="PS51006"/>
    </source>
</evidence>
<evidence type="ECO:0000313" key="6">
    <source>
        <dbReference type="EMBL" id="MEZ0475469.1"/>
    </source>
</evidence>
<dbReference type="PANTHER" id="PTHR43317:SF11">
    <property type="entry name" value="POLYAMINE AMINOPROPYLTRANSFERASE 2"/>
    <property type="match status" value="1"/>
</dbReference>
<keyword evidence="2 4" id="KW-0808">Transferase</keyword>
<comment type="caution">
    <text evidence="6">The sequence shown here is derived from an EMBL/GenBank/DDBJ whole genome shotgun (WGS) entry which is preliminary data.</text>
</comment>
<dbReference type="SUPFAM" id="SSF53335">
    <property type="entry name" value="S-adenosyl-L-methionine-dependent methyltransferases"/>
    <property type="match status" value="1"/>
</dbReference>
<comment type="similarity">
    <text evidence="1">Belongs to the spermidine/spermine synthase family.</text>
</comment>